<gene>
    <name evidence="1" type="ORF">AAFF_G00409540</name>
</gene>
<dbReference type="Proteomes" id="UP001221898">
    <property type="component" value="Unassembled WGS sequence"/>
</dbReference>
<comment type="caution">
    <text evidence="1">The sequence shown here is derived from an EMBL/GenBank/DDBJ whole genome shotgun (WGS) entry which is preliminary data.</text>
</comment>
<evidence type="ECO:0000313" key="1">
    <source>
        <dbReference type="EMBL" id="KAJ8399543.1"/>
    </source>
</evidence>
<protein>
    <submittedName>
        <fullName evidence="1">Uncharacterized protein</fullName>
    </submittedName>
</protein>
<proteinExistence type="predicted"/>
<dbReference type="AlphaFoldDB" id="A0AAD7SC07"/>
<keyword evidence="2" id="KW-1185">Reference proteome</keyword>
<reference evidence="1" key="1">
    <citation type="journal article" date="2023" name="Science">
        <title>Genome structures resolve the early diversification of teleost fishes.</title>
        <authorList>
            <person name="Parey E."/>
            <person name="Louis A."/>
            <person name="Montfort J."/>
            <person name="Bouchez O."/>
            <person name="Roques C."/>
            <person name="Iampietro C."/>
            <person name="Lluch J."/>
            <person name="Castinel A."/>
            <person name="Donnadieu C."/>
            <person name="Desvignes T."/>
            <person name="Floi Bucao C."/>
            <person name="Jouanno E."/>
            <person name="Wen M."/>
            <person name="Mejri S."/>
            <person name="Dirks R."/>
            <person name="Jansen H."/>
            <person name="Henkel C."/>
            <person name="Chen W.J."/>
            <person name="Zahm M."/>
            <person name="Cabau C."/>
            <person name="Klopp C."/>
            <person name="Thompson A.W."/>
            <person name="Robinson-Rechavi M."/>
            <person name="Braasch I."/>
            <person name="Lecointre G."/>
            <person name="Bobe J."/>
            <person name="Postlethwait J.H."/>
            <person name="Berthelot C."/>
            <person name="Roest Crollius H."/>
            <person name="Guiguen Y."/>
        </authorList>
    </citation>
    <scope>NUCLEOTIDE SEQUENCE</scope>
    <source>
        <strain evidence="1">NC1722</strain>
    </source>
</reference>
<name>A0AAD7SC07_9TELE</name>
<evidence type="ECO:0000313" key="2">
    <source>
        <dbReference type="Proteomes" id="UP001221898"/>
    </source>
</evidence>
<sequence>MGLASQVLCFWQQPVFREVQSAILQGLAELGAGQGPSITSPPIGANVHHTEMVPGIYNCQEDDGPCDPRPHSGQQLIELGMVQPEVPLEPLSIQPQLLHQPVIFAVLLAGPVSSVPAATAVGWDWWKKRLSNLPLARQHLGNRLALCYYP</sequence>
<dbReference type="EMBL" id="JAINUG010000082">
    <property type="protein sequence ID" value="KAJ8399543.1"/>
    <property type="molecule type" value="Genomic_DNA"/>
</dbReference>
<organism evidence="1 2">
    <name type="scientific">Aldrovandia affinis</name>
    <dbReference type="NCBI Taxonomy" id="143900"/>
    <lineage>
        <taxon>Eukaryota</taxon>
        <taxon>Metazoa</taxon>
        <taxon>Chordata</taxon>
        <taxon>Craniata</taxon>
        <taxon>Vertebrata</taxon>
        <taxon>Euteleostomi</taxon>
        <taxon>Actinopterygii</taxon>
        <taxon>Neopterygii</taxon>
        <taxon>Teleostei</taxon>
        <taxon>Notacanthiformes</taxon>
        <taxon>Halosauridae</taxon>
        <taxon>Aldrovandia</taxon>
    </lineage>
</organism>
<accession>A0AAD7SC07</accession>